<comment type="similarity">
    <text evidence="2">Belongs to the VAMP-associated protein (VAP) (TC 9.B.17) family.</text>
</comment>
<dbReference type="PIRSF" id="PIRSF019693">
    <property type="entry name" value="VAMP-associated"/>
    <property type="match status" value="1"/>
</dbReference>
<organism evidence="10 11">
    <name type="scientific">Epichloe bromicola</name>
    <dbReference type="NCBI Taxonomy" id="79588"/>
    <lineage>
        <taxon>Eukaryota</taxon>
        <taxon>Fungi</taxon>
        <taxon>Dikarya</taxon>
        <taxon>Ascomycota</taxon>
        <taxon>Pezizomycotina</taxon>
        <taxon>Sordariomycetes</taxon>
        <taxon>Hypocreomycetidae</taxon>
        <taxon>Hypocreales</taxon>
        <taxon>Clavicipitaceae</taxon>
        <taxon>Epichloe</taxon>
    </lineage>
</organism>
<dbReference type="PANTHER" id="PTHR10809:SF6">
    <property type="entry name" value="AT11025P-RELATED"/>
    <property type="match status" value="1"/>
</dbReference>
<reference evidence="11" key="1">
    <citation type="submission" date="2024-06" db="EMBL/GenBank/DDBJ databases">
        <title>Draft Genome Sequences of Epichloe bromicola Strains Isolated from Elymus ciliaris.</title>
        <authorList>
            <consortium name="Epichloe bromicola genome sequencing consortium"/>
            <person name="Miura A."/>
            <person name="Imano S."/>
            <person name="Ashida A."/>
            <person name="Sato I."/>
            <person name="Chiba S."/>
            <person name="Tanaka A."/>
            <person name="Camagna M."/>
            <person name="Takemoto D."/>
        </authorList>
    </citation>
    <scope>NUCLEOTIDE SEQUENCE [LARGE SCALE GENOMIC DNA]</scope>
    <source>
        <strain evidence="11">DP</strain>
    </source>
</reference>
<dbReference type="PROSITE" id="PS50202">
    <property type="entry name" value="MSP"/>
    <property type="match status" value="1"/>
</dbReference>
<dbReference type="Proteomes" id="UP001562357">
    <property type="component" value="Unassembled WGS sequence"/>
</dbReference>
<evidence type="ECO:0000256" key="7">
    <source>
        <dbReference type="SAM" id="MobiDB-lite"/>
    </source>
</evidence>
<comment type="caution">
    <text evidence="10">The sequence shown here is derived from an EMBL/GenBank/DDBJ whole genome shotgun (WGS) entry which is preliminary data.</text>
</comment>
<evidence type="ECO:0000256" key="2">
    <source>
        <dbReference type="ARBA" id="ARBA00008932"/>
    </source>
</evidence>
<keyword evidence="3 8" id="KW-0812">Transmembrane</keyword>
<feature type="region of interest" description="Disordered" evidence="7">
    <location>
        <begin position="247"/>
        <end position="267"/>
    </location>
</feature>
<dbReference type="InterPro" id="IPR000535">
    <property type="entry name" value="MSP_dom"/>
</dbReference>
<dbReference type="Pfam" id="PF00635">
    <property type="entry name" value="Motile_Sperm"/>
    <property type="match status" value="1"/>
</dbReference>
<protein>
    <recommendedName>
        <fullName evidence="9">MSP domain-containing protein</fullName>
    </recommendedName>
</protein>
<dbReference type="EMBL" id="BAAFGZ010000146">
    <property type="protein sequence ID" value="GAB0135746.1"/>
    <property type="molecule type" value="Genomic_DNA"/>
</dbReference>
<evidence type="ECO:0000313" key="10">
    <source>
        <dbReference type="EMBL" id="GAB0135746.1"/>
    </source>
</evidence>
<evidence type="ECO:0000313" key="11">
    <source>
        <dbReference type="Proteomes" id="UP001562357"/>
    </source>
</evidence>
<evidence type="ECO:0000256" key="5">
    <source>
        <dbReference type="ARBA" id="ARBA00023136"/>
    </source>
</evidence>
<keyword evidence="11" id="KW-1185">Reference proteome</keyword>
<keyword evidence="5 8" id="KW-0472">Membrane</keyword>
<evidence type="ECO:0000256" key="3">
    <source>
        <dbReference type="ARBA" id="ARBA00022692"/>
    </source>
</evidence>
<feature type="domain" description="MSP" evidence="9">
    <location>
        <begin position="2"/>
        <end position="122"/>
    </location>
</feature>
<dbReference type="Gene3D" id="2.60.40.10">
    <property type="entry name" value="Immunoglobulins"/>
    <property type="match status" value="1"/>
</dbReference>
<evidence type="ECO:0000256" key="8">
    <source>
        <dbReference type="SAM" id="Phobius"/>
    </source>
</evidence>
<gene>
    <name evidence="10" type="primary">g4073</name>
    <name evidence="10" type="ORF">EsDP_00004073</name>
</gene>
<dbReference type="PANTHER" id="PTHR10809">
    <property type="entry name" value="VESICLE-ASSOCIATED MEMBRANE PROTEIN-ASSOCIATED PROTEIN"/>
    <property type="match status" value="1"/>
</dbReference>
<feature type="transmembrane region" description="Helical" evidence="8">
    <location>
        <begin position="273"/>
        <end position="292"/>
    </location>
</feature>
<evidence type="ECO:0000256" key="6">
    <source>
        <dbReference type="SAM" id="Coils"/>
    </source>
</evidence>
<evidence type="ECO:0000259" key="9">
    <source>
        <dbReference type="PROSITE" id="PS50202"/>
    </source>
</evidence>
<proteinExistence type="inferred from homology"/>
<accession>A0ABQ0CQL9</accession>
<dbReference type="InterPro" id="IPR016763">
    <property type="entry name" value="VAP"/>
</dbReference>
<feature type="coiled-coil region" evidence="6">
    <location>
        <begin position="214"/>
        <end position="241"/>
    </location>
</feature>
<keyword evidence="4 8" id="KW-1133">Transmembrane helix</keyword>
<keyword evidence="6" id="KW-0175">Coiled coil</keyword>
<dbReference type="SUPFAM" id="SSF49354">
    <property type="entry name" value="PapD-like"/>
    <property type="match status" value="1"/>
</dbReference>
<dbReference type="InterPro" id="IPR013783">
    <property type="entry name" value="Ig-like_fold"/>
</dbReference>
<evidence type="ECO:0000256" key="1">
    <source>
        <dbReference type="ARBA" id="ARBA00004211"/>
    </source>
</evidence>
<feature type="compositionally biased region" description="Polar residues" evidence="7">
    <location>
        <begin position="135"/>
        <end position="153"/>
    </location>
</feature>
<dbReference type="InterPro" id="IPR008962">
    <property type="entry name" value="PapD-like_sf"/>
</dbReference>
<evidence type="ECO:0000256" key="4">
    <source>
        <dbReference type="ARBA" id="ARBA00022989"/>
    </source>
</evidence>
<feature type="region of interest" description="Disordered" evidence="7">
    <location>
        <begin position="124"/>
        <end position="188"/>
    </location>
</feature>
<sequence>MSVDILPLELSFTRPFTSEVSRTLTIRNTSSAPLAFKVKTTAPKQYCVRPNAGRIEPGCSFDVTVLLQAMKQDPPPDAKCRDKFLVQCAPIRPDQDFASIASVLESVDKSLLTERKIRVHWLSPDGEATQGAGAPTTSLSTTPSKASAVNGANETPDAPRTFSSPSAGHANSTPSSAPPPYASDDGAEEDYANANANAAANAKSAVSQAAAAVTETAQLTYEELKTKLGQAEAQLLNLKDGGLRQRNVKAASSDEKKPAGQTTQAVKQRPDGVPVQIVALLCLLSFLLAYFFF</sequence>
<comment type="subcellular location">
    <subcellularLocation>
        <location evidence="1">Membrane</location>
        <topology evidence="1">Single-pass type IV membrane protein</topology>
    </subcellularLocation>
</comment>
<name>A0ABQ0CQL9_9HYPO</name>